<gene>
    <name evidence="2" type="ORF">Zmor_001680</name>
    <name evidence="3" type="ORF">Zmor_001710</name>
</gene>
<evidence type="ECO:0000256" key="1">
    <source>
        <dbReference type="SAM" id="Coils"/>
    </source>
</evidence>
<evidence type="ECO:0000313" key="2">
    <source>
        <dbReference type="EMBL" id="KAJ3666227.1"/>
    </source>
</evidence>
<organism evidence="2 4">
    <name type="scientific">Zophobas morio</name>
    <dbReference type="NCBI Taxonomy" id="2755281"/>
    <lineage>
        <taxon>Eukaryota</taxon>
        <taxon>Metazoa</taxon>
        <taxon>Ecdysozoa</taxon>
        <taxon>Arthropoda</taxon>
        <taxon>Hexapoda</taxon>
        <taxon>Insecta</taxon>
        <taxon>Pterygota</taxon>
        <taxon>Neoptera</taxon>
        <taxon>Endopterygota</taxon>
        <taxon>Coleoptera</taxon>
        <taxon>Polyphaga</taxon>
        <taxon>Cucujiformia</taxon>
        <taxon>Tenebrionidae</taxon>
        <taxon>Zophobas</taxon>
    </lineage>
</organism>
<evidence type="ECO:0000313" key="3">
    <source>
        <dbReference type="EMBL" id="KAJ3666257.1"/>
    </source>
</evidence>
<comment type="caution">
    <text evidence="2">The sequence shown here is derived from an EMBL/GenBank/DDBJ whole genome shotgun (WGS) entry which is preliminary data.</text>
</comment>
<name>A0AA38IYY5_9CUCU</name>
<dbReference type="EMBL" id="JALNTZ010000001">
    <property type="protein sequence ID" value="KAJ3666227.1"/>
    <property type="molecule type" value="Genomic_DNA"/>
</dbReference>
<sequence length="576" mass="67013">MNQKNKNQSLDILLQDSIKVQSINLTKKVFRCRSSENSVVINNVSSKPVKTTKSVQKTARKLAKYPISNIPLGLEEKESRFRQDNIKKKSSTLEILEKLKQIDVQTQNTDVLEQTNDEIKIAHKQLQELQKLIARKLEEQKSETDEDVKKEIKHRQHSVINNDSRQLNRLQKKYLNKTRIRYKTLQDVENLTLAYVDKRKKNEIDKQEKQNEVKVLYSNTNNEKTHGFQPSIKKKTLSLEKKKPRLEERQNVYKRKVEDFRSALVNKSQDRLKPLLRRDHFRQDLRFKSATEKEINKIRYLLKSEHGFDTKVGSTTSEVVEMDNNEKQLKSVLKSFSYSADYKKNTVGRKYPKYVKPECVRLHSKLRKARFQDPRLEDSILNCDNFSSSADSYNFDLPDESSENITAISSNVNNNLITLPKTVQNGCSQADNFSFGQRHNRNLNRSKLDGSTSTVDSVSMKKREKTYMDGKRKLNLLLYGRDKLPEEFDDTDLADSVLKSAYLSREFNVGFRNAVSSMNRGQAEDGKSMQLLESVVHKFRNKLEPTQLVKLRGRDQKLYTTLNSALIDTLYTEIQK</sequence>
<protein>
    <submittedName>
        <fullName evidence="2">Uncharacterized protein</fullName>
    </submittedName>
</protein>
<feature type="coiled-coil region" evidence="1">
    <location>
        <begin position="112"/>
        <end position="154"/>
    </location>
</feature>
<keyword evidence="4" id="KW-1185">Reference proteome</keyword>
<dbReference type="EMBL" id="JALNTZ010000001">
    <property type="protein sequence ID" value="KAJ3666257.1"/>
    <property type="molecule type" value="Genomic_DNA"/>
</dbReference>
<proteinExistence type="predicted"/>
<dbReference type="AlphaFoldDB" id="A0AA38IYY5"/>
<reference evidence="2" key="1">
    <citation type="journal article" date="2023" name="G3 (Bethesda)">
        <title>Whole genome assemblies of Zophobas morio and Tenebrio molitor.</title>
        <authorList>
            <person name="Kaur S."/>
            <person name="Stinson S.A."/>
            <person name="diCenzo G.C."/>
        </authorList>
    </citation>
    <scope>NUCLEOTIDE SEQUENCE</scope>
    <source>
        <strain evidence="2">QUZm001</strain>
    </source>
</reference>
<accession>A0AA38IYY5</accession>
<keyword evidence="1" id="KW-0175">Coiled coil</keyword>
<dbReference type="Proteomes" id="UP001168821">
    <property type="component" value="Unassembled WGS sequence"/>
</dbReference>
<evidence type="ECO:0000313" key="4">
    <source>
        <dbReference type="Proteomes" id="UP001168821"/>
    </source>
</evidence>